<reference evidence="1 2" key="1">
    <citation type="submission" date="2024-10" db="EMBL/GenBank/DDBJ databases">
        <title>Updated reference genomes for cyclostephanoid diatoms.</title>
        <authorList>
            <person name="Roberts W.R."/>
            <person name="Alverson A.J."/>
        </authorList>
    </citation>
    <scope>NUCLEOTIDE SEQUENCE [LARGE SCALE GENOMIC DNA]</scope>
    <source>
        <strain evidence="1 2">AJA228-03</strain>
    </source>
</reference>
<organism evidence="1 2">
    <name type="scientific">Cyclostephanos tholiformis</name>
    <dbReference type="NCBI Taxonomy" id="382380"/>
    <lineage>
        <taxon>Eukaryota</taxon>
        <taxon>Sar</taxon>
        <taxon>Stramenopiles</taxon>
        <taxon>Ochrophyta</taxon>
        <taxon>Bacillariophyta</taxon>
        <taxon>Coscinodiscophyceae</taxon>
        <taxon>Thalassiosirophycidae</taxon>
        <taxon>Stephanodiscales</taxon>
        <taxon>Stephanodiscaceae</taxon>
        <taxon>Cyclostephanos</taxon>
    </lineage>
</organism>
<keyword evidence="2" id="KW-1185">Reference proteome</keyword>
<evidence type="ECO:0000313" key="1">
    <source>
        <dbReference type="EMBL" id="KAL3823631.1"/>
    </source>
</evidence>
<dbReference type="EMBL" id="JALLPB020000033">
    <property type="protein sequence ID" value="KAL3823631.1"/>
    <property type="molecule type" value="Genomic_DNA"/>
</dbReference>
<gene>
    <name evidence="1" type="ORF">ACHAXA_005612</name>
</gene>
<sequence length="181" mass="20430">MRPIELKYRIYFTGKRFLPHVFRRTGGPVGATGECNKDGRILRFHTIKSRKVRKRDQQIYNDASVDSTFVRDLEDSLLLSETAQSLHCAESILDEISIFFDPKNKSTFPFEEVNGDGDDDMQSAGMSQSSLRCAESMLDEISIFFDPKIKSKFSSEEFSGDGDDEEQSAGYTGMSQCFLCG</sequence>
<dbReference type="Proteomes" id="UP001530377">
    <property type="component" value="Unassembled WGS sequence"/>
</dbReference>
<accession>A0ABD3SGT7</accession>
<name>A0ABD3SGT7_9STRA</name>
<protein>
    <submittedName>
        <fullName evidence="1">Uncharacterized protein</fullName>
    </submittedName>
</protein>
<evidence type="ECO:0000313" key="2">
    <source>
        <dbReference type="Proteomes" id="UP001530377"/>
    </source>
</evidence>
<proteinExistence type="predicted"/>
<dbReference type="AlphaFoldDB" id="A0ABD3SGT7"/>
<comment type="caution">
    <text evidence="1">The sequence shown here is derived from an EMBL/GenBank/DDBJ whole genome shotgun (WGS) entry which is preliminary data.</text>
</comment>